<dbReference type="Proteomes" id="UP000236723">
    <property type="component" value="Unassembled WGS sequence"/>
</dbReference>
<dbReference type="InterPro" id="IPR023606">
    <property type="entry name" value="CoA-Trfase_III_dom_1_sf"/>
</dbReference>
<protein>
    <submittedName>
        <fullName evidence="2">CoA:oxalate CoA-transferase</fullName>
    </submittedName>
</protein>
<dbReference type="EMBL" id="FNVO01000005">
    <property type="protein sequence ID" value="SEG49643.1"/>
    <property type="molecule type" value="Genomic_DNA"/>
</dbReference>
<dbReference type="AlphaFoldDB" id="A0A1H6ALN5"/>
<organism evidence="2 3">
    <name type="scientific">Thermomonospora echinospora</name>
    <dbReference type="NCBI Taxonomy" id="1992"/>
    <lineage>
        <taxon>Bacteria</taxon>
        <taxon>Bacillati</taxon>
        <taxon>Actinomycetota</taxon>
        <taxon>Actinomycetes</taxon>
        <taxon>Streptosporangiales</taxon>
        <taxon>Thermomonosporaceae</taxon>
        <taxon>Thermomonospora</taxon>
    </lineage>
</organism>
<dbReference type="InterPro" id="IPR044855">
    <property type="entry name" value="CoA-Trfase_III_dom3_sf"/>
</dbReference>
<dbReference type="GO" id="GO:0016740">
    <property type="term" value="F:transferase activity"/>
    <property type="evidence" value="ECO:0007669"/>
    <property type="project" value="UniProtKB-KW"/>
</dbReference>
<dbReference type="PANTHER" id="PTHR48228:SF7">
    <property type="entry name" value="FATTY ACYL-COA TRANSFERASE RV3272-RELATED"/>
    <property type="match status" value="1"/>
</dbReference>
<dbReference type="Gene3D" id="3.40.50.10540">
    <property type="entry name" value="Crotonobetainyl-coa:carnitine coa-transferase, domain 1"/>
    <property type="match status" value="1"/>
</dbReference>
<evidence type="ECO:0000256" key="1">
    <source>
        <dbReference type="SAM" id="MobiDB-lite"/>
    </source>
</evidence>
<dbReference type="Pfam" id="PF02515">
    <property type="entry name" value="CoA_transf_3"/>
    <property type="match status" value="1"/>
</dbReference>
<keyword evidence="2" id="KW-0808">Transferase</keyword>
<proteinExistence type="predicted"/>
<sequence length="370" mass="39842">MTADVTDTRHAPLTGRVVVSLAEQYPGPYATMLLADLGADVTMVERPGGEPTRRHPALFGALNRSKRSVTLDLKSEDGRAVLESMLAGADVLLEGFRPGVMERMGFAPERLRREYPQLVIVSISSYGQTGPDREQGAHDLALQGRAGLLTGTSDVLGAVPTADLVSGVFAALGAVSALVARGDHGDGTHVDVSMFDCLLAWQAVRVTASLNGEVTTGYPPREPAYGVFRCADGRDIVLAVAGEDHQWSALCDELDLFEARGYRTAEREQRSDELRVLLGEALARRRSDQVLSRLEAARVSCGPVKDPAEVMDDEQVQARNMVVRTVPSQRRVVRQPLLFDGEALTSCVDAPAPNPVPPGGARRNDSTRHV</sequence>
<dbReference type="InterPro" id="IPR003673">
    <property type="entry name" value="CoA-Trfase_fam_III"/>
</dbReference>
<dbReference type="SUPFAM" id="SSF89796">
    <property type="entry name" value="CoA-transferase family III (CaiB/BaiF)"/>
    <property type="match status" value="1"/>
</dbReference>
<dbReference type="RefSeq" id="WP_103938481.1">
    <property type="nucleotide sequence ID" value="NZ_FNVO01000005.1"/>
</dbReference>
<evidence type="ECO:0000313" key="2">
    <source>
        <dbReference type="EMBL" id="SEG49643.1"/>
    </source>
</evidence>
<accession>A0A1H6ALN5</accession>
<gene>
    <name evidence="2" type="ORF">SAMN04489712_105542</name>
</gene>
<feature type="region of interest" description="Disordered" evidence="1">
    <location>
        <begin position="349"/>
        <end position="370"/>
    </location>
</feature>
<dbReference type="OrthoDB" id="4251672at2"/>
<reference evidence="3" key="1">
    <citation type="submission" date="2016-10" db="EMBL/GenBank/DDBJ databases">
        <authorList>
            <person name="Varghese N."/>
            <person name="Submissions S."/>
        </authorList>
    </citation>
    <scope>NUCLEOTIDE SEQUENCE [LARGE SCALE GENOMIC DNA]</scope>
    <source>
        <strain evidence="3">DSM 43163</strain>
    </source>
</reference>
<keyword evidence="3" id="KW-1185">Reference proteome</keyword>
<name>A0A1H6ALN5_9ACTN</name>
<dbReference type="Gene3D" id="3.30.1540.10">
    <property type="entry name" value="formyl-coa transferase, domain 3"/>
    <property type="match status" value="1"/>
</dbReference>
<dbReference type="InterPro" id="IPR050509">
    <property type="entry name" value="CoA-transferase_III"/>
</dbReference>
<dbReference type="PANTHER" id="PTHR48228">
    <property type="entry name" value="SUCCINYL-COA--D-CITRAMALATE COA-TRANSFERASE"/>
    <property type="match status" value="1"/>
</dbReference>
<evidence type="ECO:0000313" key="3">
    <source>
        <dbReference type="Proteomes" id="UP000236723"/>
    </source>
</evidence>